<evidence type="ECO:0000256" key="3">
    <source>
        <dbReference type="ARBA" id="ARBA00004799"/>
    </source>
</evidence>
<evidence type="ECO:0000256" key="11">
    <source>
        <dbReference type="ARBA" id="ARBA00022741"/>
    </source>
</evidence>
<dbReference type="EMBL" id="FMMM01000070">
    <property type="protein sequence ID" value="SCQ23458.1"/>
    <property type="molecule type" value="Genomic_DNA"/>
</dbReference>
<keyword evidence="9 22" id="KW-0436">Ligase</keyword>
<comment type="similarity">
    <text evidence="5 22">Belongs to the folylpolyglutamate synthase family.</text>
</comment>
<dbReference type="RefSeq" id="WP_014225668.1">
    <property type="nucleotide sequence ID" value="NZ_CAJPTF010000054.1"/>
</dbReference>
<dbReference type="GO" id="GO:0046656">
    <property type="term" value="P:folic acid biosynthetic process"/>
    <property type="evidence" value="ECO:0007669"/>
    <property type="project" value="UniProtKB-KW"/>
</dbReference>
<sequence length="436" mass="48709">MKYEEILQYLYERTPSFQDIGGAAYKPGLDRAIALDDALRCPHRNYRIIHVAGTNGKGSVSHLLAAILRTSKYKVGLYTSPHLTDFCERIRVNGKKIPQQYVVDFVESHRGLIESINPSFFELTSAMAFDYFKHKKVDFAVIETGLGGRLDSTNIVTPIMSIITNISMDHMQFLGNTPERIAEEKAGIIKPHVPVVIGNASNANVRQVFIHKAKLSRAPIYFASDEAPLRSAQMMPDGKWRFESIDFGEINGELGGSFQKENAQTVLTAIRVLKEQRVKLHPDSVTIGFSKVVEETDLIGRWQTIQNAPAVICDTGHNIGAWENLSQMLNEAFEHHPRLHLVIGMASDKDVDSVLSMMPKQASYYFTQASVKRALPEKELALKALKYGLHGTTYPTVREAVRAAAEEARKDDLIFIGGSTFIVADALHLFPNIQRK</sequence>
<dbReference type="SUPFAM" id="SSF53244">
    <property type="entry name" value="MurD-like peptide ligases, peptide-binding domain"/>
    <property type="match status" value="1"/>
</dbReference>
<dbReference type="OrthoDB" id="9809356at2"/>
<dbReference type="GO" id="GO:0008841">
    <property type="term" value="F:dihydrofolate synthase activity"/>
    <property type="evidence" value="ECO:0007669"/>
    <property type="project" value="UniProtKB-EC"/>
</dbReference>
<dbReference type="Gene3D" id="3.40.1190.10">
    <property type="entry name" value="Mur-like, catalytic domain"/>
    <property type="match status" value="1"/>
</dbReference>
<organism evidence="25 26">
    <name type="scientific">Tannerella forsythia</name>
    <name type="common">Bacteroides forsythus</name>
    <dbReference type="NCBI Taxonomy" id="28112"/>
    <lineage>
        <taxon>Bacteria</taxon>
        <taxon>Pseudomonadati</taxon>
        <taxon>Bacteroidota</taxon>
        <taxon>Bacteroidia</taxon>
        <taxon>Bacteroidales</taxon>
        <taxon>Tannerellaceae</taxon>
        <taxon>Tannerella</taxon>
    </lineage>
</organism>
<dbReference type="NCBIfam" id="TIGR01499">
    <property type="entry name" value="folC"/>
    <property type="match status" value="1"/>
</dbReference>
<evidence type="ECO:0000256" key="22">
    <source>
        <dbReference type="PIRNR" id="PIRNR001563"/>
    </source>
</evidence>
<dbReference type="EC" id="6.3.2.17" evidence="7"/>
<evidence type="ECO:0000256" key="10">
    <source>
        <dbReference type="ARBA" id="ARBA00022723"/>
    </source>
</evidence>
<evidence type="ECO:0000256" key="1">
    <source>
        <dbReference type="ARBA" id="ARBA00001946"/>
    </source>
</evidence>
<evidence type="ECO:0000256" key="14">
    <source>
        <dbReference type="ARBA" id="ARBA00022909"/>
    </source>
</evidence>
<dbReference type="GeneID" id="34759406"/>
<evidence type="ECO:0000256" key="2">
    <source>
        <dbReference type="ARBA" id="ARBA00002714"/>
    </source>
</evidence>
<feature type="domain" description="Mur ligase C-terminal" evidence="23">
    <location>
        <begin position="300"/>
        <end position="419"/>
    </location>
</feature>
<dbReference type="InterPro" id="IPR013221">
    <property type="entry name" value="Mur_ligase_cen"/>
</dbReference>
<comment type="pathway">
    <text evidence="4">Cofactor biosynthesis; tetrahydrofolylpolyglutamate biosynthesis.</text>
</comment>
<evidence type="ECO:0000259" key="23">
    <source>
        <dbReference type="Pfam" id="PF02875"/>
    </source>
</evidence>
<dbReference type="SUPFAM" id="SSF53623">
    <property type="entry name" value="MurD-like peptide ligases, catalytic domain"/>
    <property type="match status" value="1"/>
</dbReference>
<dbReference type="PANTHER" id="PTHR11136">
    <property type="entry name" value="FOLYLPOLYGLUTAMATE SYNTHASE-RELATED"/>
    <property type="match status" value="1"/>
</dbReference>
<dbReference type="InterPro" id="IPR036565">
    <property type="entry name" value="Mur-like_cat_sf"/>
</dbReference>
<dbReference type="AlphaFoldDB" id="A0A1D3UTY8"/>
<comment type="catalytic activity">
    <reaction evidence="18">
        <text>(6S)-5,6,7,8-tetrahydrofolyl-(gamma-L-Glu)(n) + L-glutamate + ATP = (6S)-5,6,7,8-tetrahydrofolyl-(gamma-L-Glu)(n+1) + ADP + phosphate + H(+)</text>
        <dbReference type="Rhea" id="RHEA:10580"/>
        <dbReference type="Rhea" id="RHEA-COMP:14738"/>
        <dbReference type="Rhea" id="RHEA-COMP:14740"/>
        <dbReference type="ChEBI" id="CHEBI:15378"/>
        <dbReference type="ChEBI" id="CHEBI:29985"/>
        <dbReference type="ChEBI" id="CHEBI:30616"/>
        <dbReference type="ChEBI" id="CHEBI:43474"/>
        <dbReference type="ChEBI" id="CHEBI:141005"/>
        <dbReference type="ChEBI" id="CHEBI:456216"/>
        <dbReference type="EC" id="6.3.2.17"/>
    </reaction>
</comment>
<dbReference type="OMA" id="FFEMTVG"/>
<evidence type="ECO:0000256" key="9">
    <source>
        <dbReference type="ARBA" id="ARBA00022598"/>
    </source>
</evidence>
<evidence type="ECO:0000256" key="6">
    <source>
        <dbReference type="ARBA" id="ARBA00013023"/>
    </source>
</evidence>
<dbReference type="GO" id="GO:0005524">
    <property type="term" value="F:ATP binding"/>
    <property type="evidence" value="ECO:0007669"/>
    <property type="project" value="UniProtKB-KW"/>
</dbReference>
<gene>
    <name evidence="25" type="primary">fgs</name>
    <name evidence="25" type="ORF">TFUB20_02054</name>
</gene>
<accession>A0A1D3UTY8</accession>
<dbReference type="PIRSF" id="PIRSF001563">
    <property type="entry name" value="Folylpolyglu_synth"/>
    <property type="match status" value="1"/>
</dbReference>
<evidence type="ECO:0000256" key="13">
    <source>
        <dbReference type="ARBA" id="ARBA00022842"/>
    </source>
</evidence>
<evidence type="ECO:0000256" key="18">
    <source>
        <dbReference type="ARBA" id="ARBA00047493"/>
    </source>
</evidence>
<comment type="pathway">
    <text evidence="3">Cofactor biosynthesis; tetrahydrofolate biosynthesis; 7,8-dihydrofolate from 2-amino-4-hydroxy-6-hydroxymethyl-7,8-dihydropteridine diphosphate and 4-aminobenzoate: step 2/2.</text>
</comment>
<evidence type="ECO:0000313" key="25">
    <source>
        <dbReference type="EMBL" id="SCQ23458.1"/>
    </source>
</evidence>
<comment type="catalytic activity">
    <reaction evidence="19">
        <text>10-formyltetrahydrofolyl-(gamma-L-Glu)(n) + L-glutamate + ATP = 10-formyltetrahydrofolyl-(gamma-L-Glu)(n+1) + ADP + phosphate + H(+)</text>
        <dbReference type="Rhea" id="RHEA:51904"/>
        <dbReference type="Rhea" id="RHEA-COMP:13088"/>
        <dbReference type="Rhea" id="RHEA-COMP:14300"/>
        <dbReference type="ChEBI" id="CHEBI:15378"/>
        <dbReference type="ChEBI" id="CHEBI:29985"/>
        <dbReference type="ChEBI" id="CHEBI:30616"/>
        <dbReference type="ChEBI" id="CHEBI:43474"/>
        <dbReference type="ChEBI" id="CHEBI:134413"/>
        <dbReference type="ChEBI" id="CHEBI:456216"/>
        <dbReference type="EC" id="6.3.2.17"/>
    </reaction>
</comment>
<dbReference type="InterPro" id="IPR004101">
    <property type="entry name" value="Mur_ligase_C"/>
</dbReference>
<dbReference type="Gene3D" id="3.90.190.20">
    <property type="entry name" value="Mur ligase, C-terminal domain"/>
    <property type="match status" value="1"/>
</dbReference>
<evidence type="ECO:0000259" key="24">
    <source>
        <dbReference type="Pfam" id="PF08245"/>
    </source>
</evidence>
<evidence type="ECO:0000256" key="19">
    <source>
        <dbReference type="ARBA" id="ARBA00047808"/>
    </source>
</evidence>
<dbReference type="FunFam" id="3.40.1190.10:FF:000011">
    <property type="entry name" value="Folylpolyglutamate synthase/dihydrofolate synthase"/>
    <property type="match status" value="1"/>
</dbReference>
<keyword evidence="10" id="KW-0479">Metal-binding</keyword>
<evidence type="ECO:0000256" key="21">
    <source>
        <dbReference type="ARBA" id="ARBA00049161"/>
    </source>
</evidence>
<dbReference type="Pfam" id="PF08245">
    <property type="entry name" value="Mur_ligase_M"/>
    <property type="match status" value="1"/>
</dbReference>
<dbReference type="GO" id="GO:0005737">
    <property type="term" value="C:cytoplasm"/>
    <property type="evidence" value="ECO:0007669"/>
    <property type="project" value="TreeGrafter"/>
</dbReference>
<evidence type="ECO:0000256" key="17">
    <source>
        <dbReference type="ARBA" id="ARBA00032510"/>
    </source>
</evidence>
<dbReference type="PROSITE" id="PS01012">
    <property type="entry name" value="FOLYLPOLYGLU_SYNT_2"/>
    <property type="match status" value="1"/>
</dbReference>
<keyword evidence="11 22" id="KW-0547">Nucleotide-binding</keyword>
<evidence type="ECO:0000256" key="4">
    <source>
        <dbReference type="ARBA" id="ARBA00005150"/>
    </source>
</evidence>
<evidence type="ECO:0000256" key="7">
    <source>
        <dbReference type="ARBA" id="ARBA00013025"/>
    </source>
</evidence>
<evidence type="ECO:0000256" key="8">
    <source>
        <dbReference type="ARBA" id="ARBA00019357"/>
    </source>
</evidence>
<feature type="domain" description="Mur ligase central" evidence="24">
    <location>
        <begin position="51"/>
        <end position="265"/>
    </location>
</feature>
<dbReference type="GO" id="GO:0004326">
    <property type="term" value="F:tetrahydrofolylpolyglutamate synthase activity"/>
    <property type="evidence" value="ECO:0007669"/>
    <property type="project" value="UniProtKB-EC"/>
</dbReference>
<reference evidence="25 26" key="1">
    <citation type="submission" date="2016-09" db="EMBL/GenBank/DDBJ databases">
        <authorList>
            <person name="Capua I."/>
            <person name="De Benedictis P."/>
            <person name="Joannis T."/>
            <person name="Lombin L.H."/>
            <person name="Cattoli G."/>
        </authorList>
    </citation>
    <scope>NUCLEOTIDE SEQUENCE [LARGE SCALE GENOMIC DNA]</scope>
    <source>
        <strain evidence="25 26">UB20</strain>
    </source>
</reference>
<protein>
    <recommendedName>
        <fullName evidence="8">Dihydrofolate synthase/folylpolyglutamate synthase</fullName>
        <ecNumber evidence="6">6.3.2.12</ecNumber>
        <ecNumber evidence="7">6.3.2.17</ecNumber>
    </recommendedName>
    <alternativeName>
        <fullName evidence="17">Folylpoly-gamma-glutamate synthetase-dihydrofolate synthetase</fullName>
    </alternativeName>
    <alternativeName>
        <fullName evidence="15">Folylpolyglutamate synthetase</fullName>
    </alternativeName>
    <alternativeName>
        <fullName evidence="16">Tetrahydrofolylpolyglutamate synthase</fullName>
    </alternativeName>
</protein>
<dbReference type="Proteomes" id="UP000182057">
    <property type="component" value="Unassembled WGS sequence"/>
</dbReference>
<name>A0A1D3UTY8_TANFO</name>
<evidence type="ECO:0000256" key="5">
    <source>
        <dbReference type="ARBA" id="ARBA00008276"/>
    </source>
</evidence>
<dbReference type="InterPro" id="IPR018109">
    <property type="entry name" value="Folylpolyglutamate_synth_CS"/>
</dbReference>
<evidence type="ECO:0000256" key="12">
    <source>
        <dbReference type="ARBA" id="ARBA00022840"/>
    </source>
</evidence>
<keyword evidence="12 22" id="KW-0067">ATP-binding</keyword>
<evidence type="ECO:0000256" key="16">
    <source>
        <dbReference type="ARBA" id="ARBA00030592"/>
    </source>
</evidence>
<keyword evidence="13" id="KW-0460">Magnesium</keyword>
<comment type="function">
    <text evidence="2">Functions in two distinct reactions of the de novo folate biosynthetic pathway. Catalyzes the addition of a glutamate residue to dihydropteroate (7,8-dihydropteroate or H2Pte) to form dihydrofolate (7,8-dihydrofolate monoglutamate or H2Pte-Glu). Also catalyzes successive additions of L-glutamate to tetrahydrofolate or 10-formyltetrahydrofolate or 5,10-methylenetetrahydrofolate, leading to folylpolyglutamate derivatives.</text>
</comment>
<keyword evidence="14" id="KW-0289">Folate biosynthesis</keyword>
<comment type="catalytic activity">
    <reaction evidence="20">
        <text>(6R)-5,10-methylenetetrahydrofolyl-(gamma-L-Glu)(n) + L-glutamate + ATP = (6R)-5,10-methylenetetrahydrofolyl-(gamma-L-Glu)(n+1) + ADP + phosphate + H(+)</text>
        <dbReference type="Rhea" id="RHEA:51912"/>
        <dbReference type="Rhea" id="RHEA-COMP:13257"/>
        <dbReference type="Rhea" id="RHEA-COMP:13258"/>
        <dbReference type="ChEBI" id="CHEBI:15378"/>
        <dbReference type="ChEBI" id="CHEBI:29985"/>
        <dbReference type="ChEBI" id="CHEBI:30616"/>
        <dbReference type="ChEBI" id="CHEBI:43474"/>
        <dbReference type="ChEBI" id="CHEBI:136572"/>
        <dbReference type="ChEBI" id="CHEBI:456216"/>
        <dbReference type="EC" id="6.3.2.17"/>
    </reaction>
</comment>
<dbReference type="PANTHER" id="PTHR11136:SF0">
    <property type="entry name" value="DIHYDROFOLATE SYNTHETASE-RELATED"/>
    <property type="match status" value="1"/>
</dbReference>
<evidence type="ECO:0000313" key="26">
    <source>
        <dbReference type="Proteomes" id="UP000182057"/>
    </source>
</evidence>
<evidence type="ECO:0000256" key="20">
    <source>
        <dbReference type="ARBA" id="ARBA00049035"/>
    </source>
</evidence>
<dbReference type="EC" id="6.3.2.12" evidence="6"/>
<dbReference type="InterPro" id="IPR001645">
    <property type="entry name" value="Folylpolyglutamate_synth"/>
</dbReference>
<dbReference type="Pfam" id="PF02875">
    <property type="entry name" value="Mur_ligase_C"/>
    <property type="match status" value="1"/>
</dbReference>
<dbReference type="GO" id="GO:0046872">
    <property type="term" value="F:metal ion binding"/>
    <property type="evidence" value="ECO:0007669"/>
    <property type="project" value="UniProtKB-KW"/>
</dbReference>
<comment type="cofactor">
    <cofactor evidence="1">
        <name>Mg(2+)</name>
        <dbReference type="ChEBI" id="CHEBI:18420"/>
    </cofactor>
</comment>
<evidence type="ECO:0000256" key="15">
    <source>
        <dbReference type="ARBA" id="ARBA00030048"/>
    </source>
</evidence>
<comment type="catalytic activity">
    <reaction evidence="21">
        <text>7,8-dihydropteroate + L-glutamate + ATP = 7,8-dihydrofolate + ADP + phosphate + H(+)</text>
        <dbReference type="Rhea" id="RHEA:23584"/>
        <dbReference type="ChEBI" id="CHEBI:15378"/>
        <dbReference type="ChEBI" id="CHEBI:17839"/>
        <dbReference type="ChEBI" id="CHEBI:29985"/>
        <dbReference type="ChEBI" id="CHEBI:30616"/>
        <dbReference type="ChEBI" id="CHEBI:43474"/>
        <dbReference type="ChEBI" id="CHEBI:57451"/>
        <dbReference type="ChEBI" id="CHEBI:456216"/>
        <dbReference type="EC" id="6.3.2.12"/>
    </reaction>
</comment>
<dbReference type="InterPro" id="IPR036615">
    <property type="entry name" value="Mur_ligase_C_dom_sf"/>
</dbReference>
<proteinExistence type="inferred from homology"/>